<gene>
    <name evidence="2" type="ORF">SI8410_08011326</name>
</gene>
<evidence type="ECO:0000313" key="2">
    <source>
        <dbReference type="EMBL" id="CAA7400648.1"/>
    </source>
</evidence>
<protein>
    <submittedName>
        <fullName evidence="2">Uncharacterized protein</fullName>
    </submittedName>
</protein>
<dbReference type="Proteomes" id="UP000663760">
    <property type="component" value="Chromosome 8"/>
</dbReference>
<reference evidence="2" key="1">
    <citation type="submission" date="2020-02" db="EMBL/GenBank/DDBJ databases">
        <authorList>
            <person name="Scholz U."/>
            <person name="Mascher M."/>
            <person name="Fiebig A."/>
        </authorList>
    </citation>
    <scope>NUCLEOTIDE SEQUENCE</scope>
</reference>
<sequence>MIDYPPKKMGEPPHTEEDVIRWM</sequence>
<dbReference type="AlphaFoldDB" id="A0A7I8KU75"/>
<evidence type="ECO:0000256" key="1">
    <source>
        <dbReference type="SAM" id="MobiDB-lite"/>
    </source>
</evidence>
<name>A0A7I8KU75_SPIIN</name>
<accession>A0A7I8KU75</accession>
<evidence type="ECO:0000313" key="3">
    <source>
        <dbReference type="Proteomes" id="UP000663760"/>
    </source>
</evidence>
<dbReference type="EMBL" id="LR746271">
    <property type="protein sequence ID" value="CAA7400648.1"/>
    <property type="molecule type" value="Genomic_DNA"/>
</dbReference>
<proteinExistence type="predicted"/>
<feature type="region of interest" description="Disordered" evidence="1">
    <location>
        <begin position="1"/>
        <end position="23"/>
    </location>
</feature>
<organism evidence="2 3">
    <name type="scientific">Spirodela intermedia</name>
    <name type="common">Intermediate duckweed</name>
    <dbReference type="NCBI Taxonomy" id="51605"/>
    <lineage>
        <taxon>Eukaryota</taxon>
        <taxon>Viridiplantae</taxon>
        <taxon>Streptophyta</taxon>
        <taxon>Embryophyta</taxon>
        <taxon>Tracheophyta</taxon>
        <taxon>Spermatophyta</taxon>
        <taxon>Magnoliopsida</taxon>
        <taxon>Liliopsida</taxon>
        <taxon>Araceae</taxon>
        <taxon>Lemnoideae</taxon>
        <taxon>Spirodela</taxon>
    </lineage>
</organism>
<keyword evidence="3" id="KW-1185">Reference proteome</keyword>